<protein>
    <recommendedName>
        <fullName evidence="3">FAD/NAD(P)-binding domain-containing protein</fullName>
    </recommendedName>
</protein>
<evidence type="ECO:0008006" key="3">
    <source>
        <dbReference type="Google" id="ProtNLM"/>
    </source>
</evidence>
<gene>
    <name evidence="1" type="ORF">K435DRAFT_789065</name>
</gene>
<reference evidence="1 2" key="1">
    <citation type="journal article" date="2019" name="Nat. Ecol. Evol.">
        <title>Megaphylogeny resolves global patterns of mushroom evolution.</title>
        <authorList>
            <person name="Varga T."/>
            <person name="Krizsan K."/>
            <person name="Foldi C."/>
            <person name="Dima B."/>
            <person name="Sanchez-Garcia M."/>
            <person name="Sanchez-Ramirez S."/>
            <person name="Szollosi G.J."/>
            <person name="Szarkandi J.G."/>
            <person name="Papp V."/>
            <person name="Albert L."/>
            <person name="Andreopoulos W."/>
            <person name="Angelini C."/>
            <person name="Antonin V."/>
            <person name="Barry K.W."/>
            <person name="Bougher N.L."/>
            <person name="Buchanan P."/>
            <person name="Buyck B."/>
            <person name="Bense V."/>
            <person name="Catcheside P."/>
            <person name="Chovatia M."/>
            <person name="Cooper J."/>
            <person name="Damon W."/>
            <person name="Desjardin D."/>
            <person name="Finy P."/>
            <person name="Geml J."/>
            <person name="Haridas S."/>
            <person name="Hughes K."/>
            <person name="Justo A."/>
            <person name="Karasinski D."/>
            <person name="Kautmanova I."/>
            <person name="Kiss B."/>
            <person name="Kocsube S."/>
            <person name="Kotiranta H."/>
            <person name="LaButti K.M."/>
            <person name="Lechner B.E."/>
            <person name="Liimatainen K."/>
            <person name="Lipzen A."/>
            <person name="Lukacs Z."/>
            <person name="Mihaltcheva S."/>
            <person name="Morgado L.N."/>
            <person name="Niskanen T."/>
            <person name="Noordeloos M.E."/>
            <person name="Ohm R.A."/>
            <person name="Ortiz-Santana B."/>
            <person name="Ovrebo C."/>
            <person name="Racz N."/>
            <person name="Riley R."/>
            <person name="Savchenko A."/>
            <person name="Shiryaev A."/>
            <person name="Soop K."/>
            <person name="Spirin V."/>
            <person name="Szebenyi C."/>
            <person name="Tomsovsky M."/>
            <person name="Tulloss R.E."/>
            <person name="Uehling J."/>
            <person name="Grigoriev I.V."/>
            <person name="Vagvolgyi C."/>
            <person name="Papp T."/>
            <person name="Martin F.M."/>
            <person name="Miettinen O."/>
            <person name="Hibbett D.S."/>
            <person name="Nagy L.G."/>
        </authorList>
    </citation>
    <scope>NUCLEOTIDE SEQUENCE [LARGE SCALE GENOMIC DNA]</scope>
    <source>
        <strain evidence="1 2">CBS 962.96</strain>
    </source>
</reference>
<name>A0A4S8MWW9_DENBC</name>
<evidence type="ECO:0000313" key="2">
    <source>
        <dbReference type="Proteomes" id="UP000297245"/>
    </source>
</evidence>
<dbReference type="OrthoDB" id="2647594at2759"/>
<sequence length="272" mass="30701">MQTFHFFKVGTTLSKVLSFLTLHHPIEQFLQNTSPSSPEIVTNYRYCPLLTIFPATRWHLDQSNSDRVLRDFAQDQEKLYISRWVVNASGRDAAVAHQLGAQTVKFDNLTAYYGLFTQIPDALRADPDHRSIIKREVPYSEVIDQVPVRASSRILVVGSKVAAVKAVKAVTTVVIKVFYDNDAKEEPRMVLLGTGIVTSMKMGSFFGDMIAEGLLIRSGKPLLLKLAAEFEAWLKLKDEGADANVDPAEVERMSMKMDTMPAWIRLVLLWRR</sequence>
<evidence type="ECO:0000313" key="1">
    <source>
        <dbReference type="EMBL" id="THV06974.1"/>
    </source>
</evidence>
<dbReference type="AlphaFoldDB" id="A0A4S8MWW9"/>
<organism evidence="1 2">
    <name type="scientific">Dendrothele bispora (strain CBS 962.96)</name>
    <dbReference type="NCBI Taxonomy" id="1314807"/>
    <lineage>
        <taxon>Eukaryota</taxon>
        <taxon>Fungi</taxon>
        <taxon>Dikarya</taxon>
        <taxon>Basidiomycota</taxon>
        <taxon>Agaricomycotina</taxon>
        <taxon>Agaricomycetes</taxon>
        <taxon>Agaricomycetidae</taxon>
        <taxon>Agaricales</taxon>
        <taxon>Agaricales incertae sedis</taxon>
        <taxon>Dendrothele</taxon>
    </lineage>
</organism>
<accession>A0A4S8MWW9</accession>
<keyword evidence="2" id="KW-1185">Reference proteome</keyword>
<proteinExistence type="predicted"/>
<dbReference type="Proteomes" id="UP000297245">
    <property type="component" value="Unassembled WGS sequence"/>
</dbReference>
<dbReference type="EMBL" id="ML179040">
    <property type="protein sequence ID" value="THV06974.1"/>
    <property type="molecule type" value="Genomic_DNA"/>
</dbReference>